<dbReference type="AlphaFoldDB" id="A0A975BJ65"/>
<reference evidence="1" key="1">
    <citation type="journal article" date="2021" name="Microb. Physiol.">
        <title>Proteogenomic Insights into the Physiology of Marine, Sulfate-Reducing, Filamentous Desulfonema limicola and Desulfonema magnum.</title>
        <authorList>
            <person name="Schnaars V."/>
            <person name="Wohlbrand L."/>
            <person name="Scheve S."/>
            <person name="Hinrichs C."/>
            <person name="Reinhardt R."/>
            <person name="Rabus R."/>
        </authorList>
    </citation>
    <scope>NUCLEOTIDE SEQUENCE</scope>
    <source>
        <strain evidence="1">4be13</strain>
    </source>
</reference>
<gene>
    <name evidence="1" type="ORF">dnm_023520</name>
</gene>
<dbReference type="EMBL" id="CP061800">
    <property type="protein sequence ID" value="QTA86330.1"/>
    <property type="molecule type" value="Genomic_DNA"/>
</dbReference>
<accession>A0A975BJ65</accession>
<protein>
    <submittedName>
        <fullName evidence="1">Uncharacterized protein</fullName>
    </submittedName>
</protein>
<proteinExistence type="predicted"/>
<evidence type="ECO:0000313" key="1">
    <source>
        <dbReference type="EMBL" id="QTA86330.1"/>
    </source>
</evidence>
<name>A0A975BJ65_9BACT</name>
<sequence length="52" mass="6206">MRFIKKYKKLLVRYLAGKGVPNLQFGRKARFEDIGKNVGWVQRSETHRLRCL</sequence>
<dbReference type="Proteomes" id="UP000663722">
    <property type="component" value="Chromosome"/>
</dbReference>
<keyword evidence="2" id="KW-1185">Reference proteome</keyword>
<evidence type="ECO:0000313" key="2">
    <source>
        <dbReference type="Proteomes" id="UP000663722"/>
    </source>
</evidence>
<organism evidence="1 2">
    <name type="scientific">Desulfonema magnum</name>
    <dbReference type="NCBI Taxonomy" id="45655"/>
    <lineage>
        <taxon>Bacteria</taxon>
        <taxon>Pseudomonadati</taxon>
        <taxon>Thermodesulfobacteriota</taxon>
        <taxon>Desulfobacteria</taxon>
        <taxon>Desulfobacterales</taxon>
        <taxon>Desulfococcaceae</taxon>
        <taxon>Desulfonema</taxon>
    </lineage>
</organism>
<dbReference type="KEGG" id="dmm:dnm_023520"/>